<reference evidence="2 3" key="1">
    <citation type="submission" date="2016-05" db="EMBL/GenBank/DDBJ databases">
        <title>Comparative analysis of secretome profiles of manganese(II)-oxidizing ascomycete fungi.</title>
        <authorList>
            <consortium name="DOE Joint Genome Institute"/>
            <person name="Zeiner C.A."/>
            <person name="Purvine S.O."/>
            <person name="Zink E.M."/>
            <person name="Wu S."/>
            <person name="Pasa-Tolic L."/>
            <person name="Chaput D.L."/>
            <person name="Haridas S."/>
            <person name="Grigoriev I.V."/>
            <person name="Santelli C.M."/>
            <person name="Hansel C.M."/>
        </authorList>
    </citation>
    <scope>NUCLEOTIDE SEQUENCE [LARGE SCALE GENOMIC DNA]</scope>
    <source>
        <strain evidence="2 3">AP3s5-JAC2a</strain>
    </source>
</reference>
<dbReference type="RefSeq" id="XP_018043145.1">
    <property type="nucleotide sequence ID" value="XM_018185421.1"/>
</dbReference>
<gene>
    <name evidence="2" type="ORF">CC84DRAFT_158833</name>
</gene>
<evidence type="ECO:0000313" key="2">
    <source>
        <dbReference type="EMBL" id="OAG12780.1"/>
    </source>
</evidence>
<evidence type="ECO:0000256" key="1">
    <source>
        <dbReference type="SAM" id="SignalP"/>
    </source>
</evidence>
<organism evidence="2 3">
    <name type="scientific">Paraphaeosphaeria sporulosa</name>
    <dbReference type="NCBI Taxonomy" id="1460663"/>
    <lineage>
        <taxon>Eukaryota</taxon>
        <taxon>Fungi</taxon>
        <taxon>Dikarya</taxon>
        <taxon>Ascomycota</taxon>
        <taxon>Pezizomycotina</taxon>
        <taxon>Dothideomycetes</taxon>
        <taxon>Pleosporomycetidae</taxon>
        <taxon>Pleosporales</taxon>
        <taxon>Massarineae</taxon>
        <taxon>Didymosphaeriaceae</taxon>
        <taxon>Paraphaeosphaeria</taxon>
    </lineage>
</organism>
<keyword evidence="3" id="KW-1185">Reference proteome</keyword>
<feature type="signal peptide" evidence="1">
    <location>
        <begin position="1"/>
        <end position="15"/>
    </location>
</feature>
<feature type="chain" id="PRO_5013175872" description="Secreted protein" evidence="1">
    <location>
        <begin position="16"/>
        <end position="199"/>
    </location>
</feature>
<accession>A0A177D0Y8</accession>
<protein>
    <recommendedName>
        <fullName evidence="4">Secreted protein</fullName>
    </recommendedName>
</protein>
<evidence type="ECO:0008006" key="4">
    <source>
        <dbReference type="Google" id="ProtNLM"/>
    </source>
</evidence>
<name>A0A177D0Y8_9PLEO</name>
<keyword evidence="1" id="KW-0732">Signal</keyword>
<dbReference type="EMBL" id="KV441548">
    <property type="protein sequence ID" value="OAG12780.1"/>
    <property type="molecule type" value="Genomic_DNA"/>
</dbReference>
<evidence type="ECO:0000313" key="3">
    <source>
        <dbReference type="Proteomes" id="UP000077069"/>
    </source>
</evidence>
<proteinExistence type="predicted"/>
<dbReference type="GeneID" id="28768907"/>
<dbReference type="InParanoid" id="A0A177D0Y8"/>
<dbReference type="AlphaFoldDB" id="A0A177D0Y8"/>
<sequence>MARMLVLLSAAPVTAVYFSRTGVHPLHRSASCFDATLQLFDLPALRTLGQLSSVRASPPTIPSTLHFGPCPCISDIFSASDAPHCPALVNRPCCGTFRAISDMLRLSHRVTTRPPSSVLLKPICREAHNDGHPFGDVETLRVSADHLPRRKSHSRVHLANSRTLSADVHYTIRRRRRTPAHSLEALQIRPEVSISAVTC</sequence>
<dbReference type="Proteomes" id="UP000077069">
    <property type="component" value="Unassembled WGS sequence"/>
</dbReference>